<evidence type="ECO:0000313" key="2">
    <source>
        <dbReference type="EMBL" id="MDC8831900.1"/>
    </source>
</evidence>
<evidence type="ECO:0000313" key="3">
    <source>
        <dbReference type="Proteomes" id="UP001218788"/>
    </source>
</evidence>
<organism evidence="2 3">
    <name type="scientific">Alteromonas gilva</name>
    <dbReference type="NCBI Taxonomy" id="2987522"/>
    <lineage>
        <taxon>Bacteria</taxon>
        <taxon>Pseudomonadati</taxon>
        <taxon>Pseudomonadota</taxon>
        <taxon>Gammaproteobacteria</taxon>
        <taxon>Alteromonadales</taxon>
        <taxon>Alteromonadaceae</taxon>
        <taxon>Alteromonas/Salinimonas group</taxon>
        <taxon>Alteromonas</taxon>
    </lineage>
</organism>
<reference evidence="2 3" key="1">
    <citation type="submission" date="2022-10" db="EMBL/GenBank/DDBJ databases">
        <title>Alteromonas sp. chi3 Genome sequencing.</title>
        <authorList>
            <person name="Park S."/>
        </authorList>
    </citation>
    <scope>NUCLEOTIDE SEQUENCE [LARGE SCALE GENOMIC DNA]</scope>
    <source>
        <strain evidence="3">chi3</strain>
    </source>
</reference>
<dbReference type="RefSeq" id="WP_273641681.1">
    <property type="nucleotide sequence ID" value="NZ_JAQQXP010000002.1"/>
</dbReference>
<dbReference type="InterPro" id="IPR027268">
    <property type="entry name" value="Peptidase_M4/M1_CTD_sf"/>
</dbReference>
<comment type="caution">
    <text evidence="2">The sequence shown here is derived from an EMBL/GenBank/DDBJ whole genome shotgun (WGS) entry which is preliminary data.</text>
</comment>
<protein>
    <recommendedName>
        <fullName evidence="4">Peptidase M61 catalytic domain-containing protein</fullName>
    </recommendedName>
</protein>
<dbReference type="EMBL" id="JAQQXP010000002">
    <property type="protein sequence ID" value="MDC8831900.1"/>
    <property type="molecule type" value="Genomic_DNA"/>
</dbReference>
<feature type="signal peptide" evidence="1">
    <location>
        <begin position="1"/>
        <end position="18"/>
    </location>
</feature>
<feature type="chain" id="PRO_5047373159" description="Peptidase M61 catalytic domain-containing protein" evidence="1">
    <location>
        <begin position="19"/>
        <end position="551"/>
    </location>
</feature>
<evidence type="ECO:0008006" key="4">
    <source>
        <dbReference type="Google" id="ProtNLM"/>
    </source>
</evidence>
<name>A0ABT5L4D8_9ALTE</name>
<accession>A0ABT5L4D8</accession>
<dbReference type="Proteomes" id="UP001218788">
    <property type="component" value="Unassembled WGS sequence"/>
</dbReference>
<keyword evidence="3" id="KW-1185">Reference proteome</keyword>
<dbReference type="InterPro" id="IPR036034">
    <property type="entry name" value="PDZ_sf"/>
</dbReference>
<sequence>MKVVTLLLALLVSVPVLAQSPALQITMTPLFSDGQLTAVSIEQHYSGLQGKQPLWSVSQTVGPLQNIAARIHGLSLRDSQGNVPLLDTQQTPVVLEVSNPQSWQTGRAINGEVTLRYTADVSEDTNTGPTWELRSQATGVSGAGIAFLVLPDLDTDLKVTSNWVLSAFPYPASQIDSLPAAPAISLNRVLMSYFMAGNLATTPASAAPFYAASLQSFNAISNTELLNWSAASYKQLNRLFNTAGQQPFTVLFRDNPLIMQSGTALPDALMVAAKAENTQSKLKQILMHEMVHVFLHGLADESWFQEGLAIYYQDRAAFLLGMLTVTEYAERMNNTLLKYYSNVQKHMTMSDATAAFWTDARARLQPYNRGAMYFMITDGRIRTATNGKRNLDHVLNQFLTMHRRGESVTKDDWLTLLQSIIGEQAYADYNAMQQGDMLIPDNNALGECFALTKTTTPVFELGFDIASLMQSPRIIRGLKAGSPAAKAGLKEHDVVLNTLSLDARQATPQAPIQLVVQRGNAEQTISFVPAGPQTTSYAWQVRGHNEEQSCH</sequence>
<dbReference type="SUPFAM" id="SSF55486">
    <property type="entry name" value="Metalloproteases ('zincins'), catalytic domain"/>
    <property type="match status" value="1"/>
</dbReference>
<evidence type="ECO:0000256" key="1">
    <source>
        <dbReference type="SAM" id="SignalP"/>
    </source>
</evidence>
<keyword evidence="1" id="KW-0732">Signal</keyword>
<proteinExistence type="predicted"/>
<dbReference type="SUPFAM" id="SSF50156">
    <property type="entry name" value="PDZ domain-like"/>
    <property type="match status" value="1"/>
</dbReference>
<gene>
    <name evidence="2" type="ORF">OIK42_14170</name>
</gene>
<dbReference type="Gene3D" id="1.10.390.10">
    <property type="entry name" value="Neutral Protease Domain 2"/>
    <property type="match status" value="1"/>
</dbReference>